<reference evidence="3" key="2">
    <citation type="submission" date="2023-01" db="EMBL/GenBank/DDBJ databases">
        <authorList>
            <person name="Sun Q."/>
            <person name="Evtushenko L."/>
        </authorList>
    </citation>
    <scope>NUCLEOTIDE SEQUENCE</scope>
    <source>
        <strain evidence="3">VKM Ac-1401</strain>
    </source>
</reference>
<feature type="domain" description="Aminoglycoside phosphotransferase" evidence="2">
    <location>
        <begin position="58"/>
        <end position="272"/>
    </location>
</feature>
<evidence type="ECO:0000256" key="1">
    <source>
        <dbReference type="ARBA" id="ARBA00038240"/>
    </source>
</evidence>
<dbReference type="InterPro" id="IPR011009">
    <property type="entry name" value="Kinase-like_dom_sf"/>
</dbReference>
<dbReference type="GO" id="GO:0019202">
    <property type="term" value="F:amino acid kinase activity"/>
    <property type="evidence" value="ECO:0007669"/>
    <property type="project" value="TreeGrafter"/>
</dbReference>
<keyword evidence="4" id="KW-1185">Reference proteome</keyword>
<dbReference type="AlphaFoldDB" id="A0A9W6HDI3"/>
<evidence type="ECO:0000313" key="4">
    <source>
        <dbReference type="Proteomes" id="UP001142372"/>
    </source>
</evidence>
<gene>
    <name evidence="3" type="ORF">GCM10017584_36440</name>
</gene>
<proteinExistence type="inferred from homology"/>
<evidence type="ECO:0000313" key="3">
    <source>
        <dbReference type="EMBL" id="GLJ78070.1"/>
    </source>
</evidence>
<dbReference type="InterPro" id="IPR002575">
    <property type="entry name" value="Aminoglycoside_PTrfase"/>
</dbReference>
<dbReference type="PANTHER" id="PTHR21064:SF6">
    <property type="entry name" value="AMINOGLYCOSIDE PHOSPHOTRANSFERASE DOMAIN-CONTAINING PROTEIN"/>
    <property type="match status" value="1"/>
</dbReference>
<sequence length="314" mass="34945">MTAAVLPEMLWESADPQAELARRFRFVSREAAVRWARDLLADDYGLRVASIDRIVMSSHNLMIWVTSHSAGRLVIKACHLAGAHGWLTARGALVVWLADRGLPVAAPLPTLRGDHQVLRDGRSIAVQPVLPGDRLDATDAEHVRAAGTALAALHSELALWPDAHLLENVQPVAGGNKLWVYPEGHSETIPPDLRDRRDRLALGVVDLPELPRQPIHADFRGANVLYADGRISGIIDFEESRNDAAVVDLANAVCLLGTWYHDWQPISRQAQSLFLASYAERRPLTDAEQTWLSPLIGWVMLRQGWWDDARHWLP</sequence>
<dbReference type="Proteomes" id="UP001142372">
    <property type="component" value="Unassembled WGS sequence"/>
</dbReference>
<dbReference type="Gene3D" id="3.90.1200.10">
    <property type="match status" value="1"/>
</dbReference>
<reference evidence="3" key="1">
    <citation type="journal article" date="2014" name="Int. J. Syst. Evol. Microbiol.">
        <title>Complete genome sequence of Corynebacterium casei LMG S-19264T (=DSM 44701T), isolated from a smear-ripened cheese.</title>
        <authorList>
            <consortium name="US DOE Joint Genome Institute (JGI-PGF)"/>
            <person name="Walter F."/>
            <person name="Albersmeier A."/>
            <person name="Kalinowski J."/>
            <person name="Ruckert C."/>
        </authorList>
    </citation>
    <scope>NUCLEOTIDE SEQUENCE</scope>
    <source>
        <strain evidence="3">VKM Ac-1401</strain>
    </source>
</reference>
<comment type="caution">
    <text evidence="3">The sequence shown here is derived from an EMBL/GenBank/DDBJ whole genome shotgun (WGS) entry which is preliminary data.</text>
</comment>
<dbReference type="RefSeq" id="WP_271178665.1">
    <property type="nucleotide sequence ID" value="NZ_BAAAJO010000003.1"/>
</dbReference>
<organism evidence="3 4">
    <name type="scientific">Leifsonia poae</name>
    <dbReference type="NCBI Taxonomy" id="110933"/>
    <lineage>
        <taxon>Bacteria</taxon>
        <taxon>Bacillati</taxon>
        <taxon>Actinomycetota</taxon>
        <taxon>Actinomycetes</taxon>
        <taxon>Micrococcales</taxon>
        <taxon>Microbacteriaceae</taxon>
        <taxon>Leifsonia</taxon>
    </lineage>
</organism>
<dbReference type="PANTHER" id="PTHR21064">
    <property type="entry name" value="AMINOGLYCOSIDE PHOSPHOTRANSFERASE DOMAIN-CONTAINING PROTEIN-RELATED"/>
    <property type="match status" value="1"/>
</dbReference>
<comment type="similarity">
    <text evidence="1">Belongs to the pseudomonas-type ThrB family.</text>
</comment>
<dbReference type="Pfam" id="PF01636">
    <property type="entry name" value="APH"/>
    <property type="match status" value="1"/>
</dbReference>
<keyword evidence="3" id="KW-0808">Transferase</keyword>
<dbReference type="InterPro" id="IPR050249">
    <property type="entry name" value="Pseudomonas-type_ThrB"/>
</dbReference>
<evidence type="ECO:0000259" key="2">
    <source>
        <dbReference type="Pfam" id="PF01636"/>
    </source>
</evidence>
<dbReference type="SUPFAM" id="SSF56112">
    <property type="entry name" value="Protein kinase-like (PK-like)"/>
    <property type="match status" value="1"/>
</dbReference>
<protein>
    <submittedName>
        <fullName evidence="3">Homoserine kinase type II</fullName>
    </submittedName>
</protein>
<name>A0A9W6HDI3_9MICO</name>
<keyword evidence="3" id="KW-0418">Kinase</keyword>
<dbReference type="EMBL" id="BSEN01000015">
    <property type="protein sequence ID" value="GLJ78070.1"/>
    <property type="molecule type" value="Genomic_DNA"/>
</dbReference>
<accession>A0A9W6HDI3</accession>